<comment type="function">
    <text evidence="1">Attaches a formyl group to the free amino group of methionyl-tRNA(fMet). The formyl group appears to play a dual role in the initiator identity of N-formylmethionyl-tRNA by promoting its recognition by IF2 and preventing the misappropriation of this tRNA by the elongation apparatus.</text>
</comment>
<evidence type="ECO:0000256" key="4">
    <source>
        <dbReference type="ARBA" id="ARBA00048558"/>
    </source>
</evidence>
<dbReference type="InterPro" id="IPR011034">
    <property type="entry name" value="Formyl_transferase-like_C_sf"/>
</dbReference>
<proteinExistence type="predicted"/>
<comment type="catalytic activity">
    <reaction evidence="4">
        <text>L-methionyl-tRNA(fMet) + (6R)-10-formyltetrahydrofolate = N-formyl-L-methionyl-tRNA(fMet) + (6S)-5,6,7,8-tetrahydrofolate + H(+)</text>
        <dbReference type="Rhea" id="RHEA:24380"/>
        <dbReference type="Rhea" id="RHEA-COMP:9952"/>
        <dbReference type="Rhea" id="RHEA-COMP:9953"/>
        <dbReference type="ChEBI" id="CHEBI:15378"/>
        <dbReference type="ChEBI" id="CHEBI:57453"/>
        <dbReference type="ChEBI" id="CHEBI:78530"/>
        <dbReference type="ChEBI" id="CHEBI:78844"/>
        <dbReference type="ChEBI" id="CHEBI:195366"/>
        <dbReference type="EC" id="2.1.2.9"/>
    </reaction>
</comment>
<accession>A0A7C5ST02</accession>
<evidence type="ECO:0000256" key="1">
    <source>
        <dbReference type="ARBA" id="ARBA00002606"/>
    </source>
</evidence>
<name>A0A7C5ST02_9DEIN</name>
<dbReference type="EC" id="2.1.2.9" evidence="2"/>
<protein>
    <recommendedName>
        <fullName evidence="3">Methionyl-tRNA formyltransferase</fullName>
        <ecNumber evidence="2">2.1.2.9</ecNumber>
    </recommendedName>
</protein>
<dbReference type="Proteomes" id="UP000886105">
    <property type="component" value="Unassembled WGS sequence"/>
</dbReference>
<dbReference type="Gene3D" id="3.10.25.10">
    <property type="entry name" value="Formyl transferase, C-terminal domain"/>
    <property type="match status" value="1"/>
</dbReference>
<evidence type="ECO:0000313" key="7">
    <source>
        <dbReference type="EMBL" id="HHO58101.1"/>
    </source>
</evidence>
<reference evidence="7" key="1">
    <citation type="journal article" date="2020" name="mSystems">
        <title>Genome- and Community-Level Interaction Insights into Carbon Utilization and Element Cycling Functions of Hydrothermarchaeota in Hydrothermal Sediment.</title>
        <authorList>
            <person name="Zhou Z."/>
            <person name="Liu Y."/>
            <person name="Xu W."/>
            <person name="Pan J."/>
            <person name="Luo Z.H."/>
            <person name="Li M."/>
        </authorList>
    </citation>
    <scope>NUCLEOTIDE SEQUENCE [LARGE SCALE GENOMIC DNA]</scope>
    <source>
        <strain evidence="7">HyVt-523</strain>
    </source>
</reference>
<feature type="non-terminal residue" evidence="7">
    <location>
        <position position="1"/>
    </location>
</feature>
<evidence type="ECO:0000256" key="3">
    <source>
        <dbReference type="ARBA" id="ARBA00016014"/>
    </source>
</evidence>
<organism evidence="7">
    <name type="scientific">Oceanithermus profundus</name>
    <dbReference type="NCBI Taxonomy" id="187137"/>
    <lineage>
        <taxon>Bacteria</taxon>
        <taxon>Thermotogati</taxon>
        <taxon>Deinococcota</taxon>
        <taxon>Deinococci</taxon>
        <taxon>Thermales</taxon>
        <taxon>Thermaceae</taxon>
        <taxon>Oceanithermus</taxon>
    </lineage>
</organism>
<dbReference type="EMBL" id="DRNZ01000185">
    <property type="protein sequence ID" value="HHO58101.1"/>
    <property type="molecule type" value="Genomic_DNA"/>
</dbReference>
<sequence>VGPEGVRVATGEGAVLLVTVQPEGKRPMPAADWARGHGVAPGVRLGGG</sequence>
<dbReference type="AlphaFoldDB" id="A0A7C5ST02"/>
<evidence type="ECO:0000256" key="2">
    <source>
        <dbReference type="ARBA" id="ARBA00012261"/>
    </source>
</evidence>
<feature type="domain" description="Formyl transferase C-terminal" evidence="6">
    <location>
        <begin position="3"/>
        <end position="37"/>
    </location>
</feature>
<comment type="caution">
    <text evidence="7">The sequence shown here is derived from an EMBL/GenBank/DDBJ whole genome shotgun (WGS) entry which is preliminary data.</text>
</comment>
<evidence type="ECO:0000259" key="6">
    <source>
        <dbReference type="Pfam" id="PF02911"/>
    </source>
</evidence>
<gene>
    <name evidence="7" type="ORF">ENJ85_02905</name>
</gene>
<dbReference type="InterPro" id="IPR037022">
    <property type="entry name" value="Formyl_trans_C_sf"/>
</dbReference>
<dbReference type="Pfam" id="PF02911">
    <property type="entry name" value="Formyl_trans_C"/>
    <property type="match status" value="1"/>
</dbReference>
<feature type="region of interest" description="Disordered" evidence="5">
    <location>
        <begin position="26"/>
        <end position="48"/>
    </location>
</feature>
<dbReference type="SUPFAM" id="SSF50486">
    <property type="entry name" value="FMT C-terminal domain-like"/>
    <property type="match status" value="1"/>
</dbReference>
<dbReference type="InterPro" id="IPR005793">
    <property type="entry name" value="Formyl_trans_C"/>
</dbReference>
<dbReference type="GO" id="GO:0004479">
    <property type="term" value="F:methionyl-tRNA formyltransferase activity"/>
    <property type="evidence" value="ECO:0007669"/>
    <property type="project" value="UniProtKB-EC"/>
</dbReference>
<evidence type="ECO:0000256" key="5">
    <source>
        <dbReference type="SAM" id="MobiDB-lite"/>
    </source>
</evidence>